<reference evidence="3 4" key="1">
    <citation type="journal article" date="2019" name="Microbiol. Resour. Announc.">
        <title>High-quality draft genome sequence of Fusarium oxysporum f. sp. cubense strain 160527, a causal agent of Panama disease.</title>
        <authorList>
            <person name="Asai S."/>
            <person name="Ayukawa Y."/>
            <person name="Gan P."/>
            <person name="Masuda S."/>
            <person name="Komatsu K."/>
            <person name="Shirasu K."/>
            <person name="Arie T."/>
        </authorList>
    </citation>
    <scope>NUCLEOTIDE SEQUENCE [LARGE SCALE GENOMIC DNA]</scope>
    <source>
        <strain evidence="3 4">160527</strain>
    </source>
</reference>
<sequence>MRAEVPQFQVAWWRQVAASITKEKFSATKQANFDIGEIAASEEVEDEADLAYLAGMSNHSFRTFNYSYAGSTTLTMTNSLHRAYRASQSWRSPFRIDQVLQGKRQHTISDTQAQGLLKACKKVRFRAGLAAKEDGITAAACRLHSDPELQLRRPGQRDAMLATMGPRAPEQVIVVLATGSGKTLVFMVGATLEGAETTILVLPTVALRGNMLERLDKVALKHHVWRPGSKKSAPIVVISAKAACTEAFLEYAN</sequence>
<dbReference type="GO" id="GO:0005524">
    <property type="term" value="F:ATP binding"/>
    <property type="evidence" value="ECO:0007669"/>
    <property type="project" value="InterPro"/>
</dbReference>
<organism evidence="3 4">
    <name type="scientific">Fusarium oxysporum f. sp. cubense</name>
    <dbReference type="NCBI Taxonomy" id="61366"/>
    <lineage>
        <taxon>Eukaryota</taxon>
        <taxon>Fungi</taxon>
        <taxon>Dikarya</taxon>
        <taxon>Ascomycota</taxon>
        <taxon>Pezizomycotina</taxon>
        <taxon>Sordariomycetes</taxon>
        <taxon>Hypocreomycetidae</taxon>
        <taxon>Hypocreales</taxon>
        <taxon>Nectriaceae</taxon>
        <taxon>Fusarium</taxon>
        <taxon>Fusarium oxysporum species complex</taxon>
    </lineage>
</organism>
<protein>
    <recommendedName>
        <fullName evidence="1">DEAD/DEAH-box helicase domain-containing protein</fullName>
    </recommendedName>
</protein>
<dbReference type="Gene3D" id="3.40.50.300">
    <property type="entry name" value="P-loop containing nucleotide triphosphate hydrolases"/>
    <property type="match status" value="1"/>
</dbReference>
<dbReference type="EMBL" id="SRMI01000003">
    <property type="protein sequence ID" value="TVY74983.1"/>
    <property type="molecule type" value="Genomic_DNA"/>
</dbReference>
<dbReference type="GO" id="GO:0003676">
    <property type="term" value="F:nucleic acid binding"/>
    <property type="evidence" value="ECO:0007669"/>
    <property type="project" value="InterPro"/>
</dbReference>
<dbReference type="Proteomes" id="UP000320707">
    <property type="component" value="Unassembled WGS sequence"/>
</dbReference>
<proteinExistence type="predicted"/>
<evidence type="ECO:0000313" key="2">
    <source>
        <dbReference type="EMBL" id="TVY74226.1"/>
    </source>
</evidence>
<accession>A0A559LL43</accession>
<dbReference type="AlphaFoldDB" id="A0A559LL43"/>
<evidence type="ECO:0000313" key="3">
    <source>
        <dbReference type="EMBL" id="TVY74983.1"/>
    </source>
</evidence>
<dbReference type="EMBL" id="SRMI01000003">
    <property type="protein sequence ID" value="TVY74226.1"/>
    <property type="molecule type" value="Genomic_DNA"/>
</dbReference>
<dbReference type="InterPro" id="IPR011545">
    <property type="entry name" value="DEAD/DEAH_box_helicase_dom"/>
</dbReference>
<name>A0A559LL43_FUSOC</name>
<evidence type="ECO:0000313" key="4">
    <source>
        <dbReference type="Proteomes" id="UP000320707"/>
    </source>
</evidence>
<gene>
    <name evidence="3" type="ORF">Focb16_v005477</name>
    <name evidence="2" type="ORF">Focb16_v006143</name>
</gene>
<dbReference type="InterPro" id="IPR027417">
    <property type="entry name" value="P-loop_NTPase"/>
</dbReference>
<comment type="caution">
    <text evidence="3">The sequence shown here is derived from an EMBL/GenBank/DDBJ whole genome shotgun (WGS) entry which is preliminary data.</text>
</comment>
<dbReference type="SUPFAM" id="SSF52540">
    <property type="entry name" value="P-loop containing nucleoside triphosphate hydrolases"/>
    <property type="match status" value="1"/>
</dbReference>
<feature type="domain" description="DEAD/DEAH-box helicase" evidence="1">
    <location>
        <begin position="154"/>
        <end position="220"/>
    </location>
</feature>
<evidence type="ECO:0000259" key="1">
    <source>
        <dbReference type="Pfam" id="PF00270"/>
    </source>
</evidence>
<dbReference type="Pfam" id="PF00270">
    <property type="entry name" value="DEAD"/>
    <property type="match status" value="1"/>
</dbReference>